<dbReference type="Pfam" id="PF13640">
    <property type="entry name" value="2OG-FeII_Oxy_3"/>
    <property type="match status" value="1"/>
</dbReference>
<dbReference type="GO" id="GO:0016705">
    <property type="term" value="F:oxidoreductase activity, acting on paired donors, with incorporation or reduction of molecular oxygen"/>
    <property type="evidence" value="ECO:0007669"/>
    <property type="project" value="InterPro"/>
</dbReference>
<dbReference type="GO" id="GO:0031418">
    <property type="term" value="F:L-ascorbic acid binding"/>
    <property type="evidence" value="ECO:0007669"/>
    <property type="project" value="InterPro"/>
</dbReference>
<dbReference type="PROSITE" id="PS51471">
    <property type="entry name" value="FE2OG_OXY"/>
    <property type="match status" value="1"/>
</dbReference>
<dbReference type="InterPro" id="IPR006620">
    <property type="entry name" value="Pro_4_hyd_alph"/>
</dbReference>
<evidence type="ECO:0000256" key="6">
    <source>
        <dbReference type="SAM" id="MobiDB-lite"/>
    </source>
</evidence>
<reference evidence="8" key="1">
    <citation type="submission" date="2021-01" db="EMBL/GenBank/DDBJ databases">
        <authorList>
            <person name="Corre E."/>
            <person name="Pelletier E."/>
            <person name="Niang G."/>
            <person name="Scheremetjew M."/>
            <person name="Finn R."/>
            <person name="Kale V."/>
            <person name="Holt S."/>
            <person name="Cochrane G."/>
            <person name="Meng A."/>
            <person name="Brown T."/>
            <person name="Cohen L."/>
        </authorList>
    </citation>
    <scope>NUCLEOTIDE SEQUENCE</scope>
    <source>
        <strain evidence="8">CCMP1756</strain>
    </source>
</reference>
<evidence type="ECO:0000256" key="3">
    <source>
        <dbReference type="ARBA" id="ARBA00022964"/>
    </source>
</evidence>
<evidence type="ECO:0000256" key="4">
    <source>
        <dbReference type="ARBA" id="ARBA00023002"/>
    </source>
</evidence>
<evidence type="ECO:0000313" key="8">
    <source>
        <dbReference type="EMBL" id="CAE0693533.1"/>
    </source>
</evidence>
<dbReference type="AlphaFoldDB" id="A0A7S3ZTJ3"/>
<organism evidence="8">
    <name type="scientific">Pelagomonas calceolata</name>
    <dbReference type="NCBI Taxonomy" id="35677"/>
    <lineage>
        <taxon>Eukaryota</taxon>
        <taxon>Sar</taxon>
        <taxon>Stramenopiles</taxon>
        <taxon>Ochrophyta</taxon>
        <taxon>Pelagophyceae</taxon>
        <taxon>Pelagomonadales</taxon>
        <taxon>Pelagomonadaceae</taxon>
        <taxon>Pelagomonas</taxon>
    </lineage>
</organism>
<dbReference type="GO" id="GO:0051213">
    <property type="term" value="F:dioxygenase activity"/>
    <property type="evidence" value="ECO:0007669"/>
    <property type="project" value="UniProtKB-KW"/>
</dbReference>
<sequence>MALLWGRRPLRELPNDEENPVNEKPTPKFHLRRLSKSSAPVFEIAGALAPDACDRARDAVNACFDAGKTTDRGVSLPTQDVLVSSLPQRSQDEIRAALEASASRASDELPPEIRLEFSMARAFCIVYDAGGQKGLKKHTDGRKEGATLLLLLSTPGVDFEGGGTRFFPSVLEPSFDAKPAKGSTVVFPSDTLQHEGLPIKRGRRLLVCVFATKKKRAGGPRAAETTACECRPGPGCSVDASDVEDPCSRPPEPTSCADPCKSMDGAEVGASECACVVS</sequence>
<evidence type="ECO:0000256" key="2">
    <source>
        <dbReference type="ARBA" id="ARBA00022723"/>
    </source>
</evidence>
<name>A0A7S3ZTJ3_9STRA</name>
<keyword evidence="5" id="KW-0408">Iron</keyword>
<dbReference type="InterPro" id="IPR044862">
    <property type="entry name" value="Pro_4_hyd_alph_FE2OG_OXY"/>
</dbReference>
<keyword evidence="3" id="KW-0223">Dioxygenase</keyword>
<keyword evidence="4" id="KW-0560">Oxidoreductase</keyword>
<feature type="region of interest" description="Disordered" evidence="6">
    <location>
        <begin position="1"/>
        <end position="27"/>
    </location>
</feature>
<proteinExistence type="predicted"/>
<comment type="cofactor">
    <cofactor evidence="1">
        <name>L-ascorbate</name>
        <dbReference type="ChEBI" id="CHEBI:38290"/>
    </cofactor>
</comment>
<dbReference type="GO" id="GO:0005506">
    <property type="term" value="F:iron ion binding"/>
    <property type="evidence" value="ECO:0007669"/>
    <property type="project" value="InterPro"/>
</dbReference>
<protein>
    <recommendedName>
        <fullName evidence="7">Fe2OG dioxygenase domain-containing protein</fullName>
    </recommendedName>
</protein>
<dbReference type="InterPro" id="IPR005123">
    <property type="entry name" value="Oxoglu/Fe-dep_dioxygenase_dom"/>
</dbReference>
<dbReference type="Gene3D" id="2.60.120.620">
    <property type="entry name" value="q2cbj1_9rhob like domain"/>
    <property type="match status" value="1"/>
</dbReference>
<evidence type="ECO:0000256" key="5">
    <source>
        <dbReference type="ARBA" id="ARBA00023004"/>
    </source>
</evidence>
<accession>A0A7S3ZTJ3</accession>
<gene>
    <name evidence="8" type="ORF">PCAL00307_LOCUS8969</name>
</gene>
<dbReference type="EMBL" id="HBIW01010515">
    <property type="protein sequence ID" value="CAE0693533.1"/>
    <property type="molecule type" value="Transcribed_RNA"/>
</dbReference>
<evidence type="ECO:0000256" key="1">
    <source>
        <dbReference type="ARBA" id="ARBA00001961"/>
    </source>
</evidence>
<evidence type="ECO:0000259" key="7">
    <source>
        <dbReference type="PROSITE" id="PS51471"/>
    </source>
</evidence>
<feature type="domain" description="Fe2OG dioxygenase" evidence="7">
    <location>
        <begin position="116"/>
        <end position="213"/>
    </location>
</feature>
<keyword evidence="2" id="KW-0479">Metal-binding</keyword>
<dbReference type="SMART" id="SM00702">
    <property type="entry name" value="P4Hc"/>
    <property type="match status" value="1"/>
</dbReference>